<dbReference type="Pfam" id="PF13699">
    <property type="entry name" value="eCIS_core"/>
    <property type="match status" value="1"/>
</dbReference>
<proteinExistence type="predicted"/>
<feature type="compositionally biased region" description="Polar residues" evidence="1">
    <location>
        <begin position="7"/>
        <end position="16"/>
    </location>
</feature>
<reference evidence="3 4" key="1">
    <citation type="submission" date="2012-04" db="EMBL/GenBank/DDBJ databases">
        <authorList>
            <person name="Genoscope - CEA"/>
        </authorList>
    </citation>
    <scope>NUCLEOTIDE SEQUENCE [LARGE SCALE GENOMIC DNA]</scope>
    <source>
        <strain evidence="3 4">9443</strain>
    </source>
</reference>
<protein>
    <recommendedName>
        <fullName evidence="2">eCIS core domain-containing protein</fullName>
    </recommendedName>
</protein>
<gene>
    <name evidence="3" type="ORF">MICAC_5210005</name>
</gene>
<dbReference type="EMBL" id="CAIJ01000470">
    <property type="protein sequence ID" value="CCI03966.1"/>
    <property type="molecule type" value="Genomic_DNA"/>
</dbReference>
<evidence type="ECO:0000256" key="1">
    <source>
        <dbReference type="SAM" id="MobiDB-lite"/>
    </source>
</evidence>
<dbReference type="HOGENOM" id="CLU_613817_0_0_3"/>
<feature type="region of interest" description="Disordered" evidence="1">
    <location>
        <begin position="1"/>
        <end position="38"/>
    </location>
</feature>
<accession>I4G7Q5</accession>
<feature type="domain" description="eCIS core" evidence="2">
    <location>
        <begin position="121"/>
        <end position="197"/>
    </location>
</feature>
<comment type="caution">
    <text evidence="3">The sequence shown here is derived from an EMBL/GenBank/DDBJ whole genome shotgun (WGS) entry which is preliminary data.</text>
</comment>
<dbReference type="InterPro" id="IPR025295">
    <property type="entry name" value="eCIS_core_dom"/>
</dbReference>
<evidence type="ECO:0000313" key="3">
    <source>
        <dbReference type="EMBL" id="CCI03966.1"/>
    </source>
</evidence>
<evidence type="ECO:0000313" key="4">
    <source>
        <dbReference type="Proteomes" id="UP000003480"/>
    </source>
</evidence>
<sequence length="403" mass="43703">MRDRQSTPDTKSQHSQPTKEREAQRATAQEEVLATQQDPLVQTISRMGSPPSAKVHASLLSRATSDYPARGRQLMLQMQRQYGNRYVQRVMELSRQGGGEAEATPEVEAAIEQARGGGRSLDTGIQRQMESAFGTNFSGVRVHTDSTADALNQSLSARAFTTGQDIFFRQGEYNPGSSSGKELLAHELTHVVQQTEGVQPKLTIGEPGDKYEQEADRVAEQVLRMPETSLQRQVILGGNATSITTSNQSGPEWKNNGEFKWWINWATDGTSGWIVQKIENTYSGTRADGTPITNASVGATPLYYEAWEVTNSGTITPANLDQWERPNLGSLGSQTSFSMKGTVYWTSNDPASSGFRPRGVPDAGRLLSSTSAPVGIGSPLLVRGAHGTWFSDGTPASPGCFTS</sequence>
<evidence type="ECO:0000259" key="2">
    <source>
        <dbReference type="Pfam" id="PF13699"/>
    </source>
</evidence>
<organism evidence="3 4">
    <name type="scientific">Microcystis aeruginosa PCC 9443</name>
    <dbReference type="NCBI Taxonomy" id="1160281"/>
    <lineage>
        <taxon>Bacteria</taxon>
        <taxon>Bacillati</taxon>
        <taxon>Cyanobacteriota</taxon>
        <taxon>Cyanophyceae</taxon>
        <taxon>Oscillatoriophycideae</taxon>
        <taxon>Chroococcales</taxon>
        <taxon>Microcystaceae</taxon>
        <taxon>Microcystis</taxon>
    </lineage>
</organism>
<dbReference type="AlphaFoldDB" id="I4G7Q5"/>
<dbReference type="Proteomes" id="UP000003480">
    <property type="component" value="Unassembled WGS sequence"/>
</dbReference>
<name>I4G7Q5_MICAE</name>